<keyword evidence="1" id="KW-0472">Membrane</keyword>
<dbReference type="Pfam" id="PF06940">
    <property type="entry name" value="DUF1287"/>
    <property type="match status" value="1"/>
</dbReference>
<dbReference type="InterPro" id="IPR018247">
    <property type="entry name" value="EF_Hand_1_Ca_BS"/>
</dbReference>
<dbReference type="EMBL" id="SRYE01000003">
    <property type="protein sequence ID" value="TGY62200.1"/>
    <property type="molecule type" value="Genomic_DNA"/>
</dbReference>
<comment type="caution">
    <text evidence="2">The sequence shown here is derived from an EMBL/GenBank/DDBJ whole genome shotgun (WGS) entry which is preliminary data.</text>
</comment>
<proteinExistence type="predicted"/>
<organism evidence="2 3">
    <name type="scientific">Muricaecibacterium torontonense</name>
    <dbReference type="NCBI Taxonomy" id="3032871"/>
    <lineage>
        <taxon>Bacteria</taxon>
        <taxon>Bacillati</taxon>
        <taxon>Actinomycetota</taxon>
        <taxon>Coriobacteriia</taxon>
        <taxon>Coriobacteriales</taxon>
        <taxon>Atopobiaceae</taxon>
        <taxon>Muricaecibacterium</taxon>
    </lineage>
</organism>
<sequence>MRETQNTYKRRALVVAVVTAYVLVIAVWLFWPLMFGPDPSPVSGMPESEFIDISAKILDHDGDGILDPRDIVVSARAYTATRPRYGSAYYEGGVPTDGRGVCTDLLAAALKGAGWDLQALVDEDIKADPEAYEVDVPDPNIDYRRVRNVAVYLERHTTSLSLDLHDAAAWRAGDIAVFRDHVAVVSDVRRPDGVPYLIHHEGPLQRAFEEDILTARSDLVGHYRMQ</sequence>
<keyword evidence="3" id="KW-1185">Reference proteome</keyword>
<dbReference type="InterPro" id="IPR009706">
    <property type="entry name" value="DUF1287"/>
</dbReference>
<dbReference type="PROSITE" id="PS00018">
    <property type="entry name" value="EF_HAND_1"/>
    <property type="match status" value="1"/>
</dbReference>
<dbReference type="Proteomes" id="UP000310263">
    <property type="component" value="Unassembled WGS sequence"/>
</dbReference>
<dbReference type="OrthoDB" id="114026at2"/>
<gene>
    <name evidence="2" type="ORF">E5334_05960</name>
</gene>
<accession>A0A4V3RRA7</accession>
<keyword evidence="1" id="KW-0812">Transmembrane</keyword>
<reference evidence="2 3" key="1">
    <citation type="submission" date="2019-04" db="EMBL/GenBank/DDBJ databases">
        <title>Microbes associate with the intestines of laboratory mice.</title>
        <authorList>
            <person name="Navarre W."/>
            <person name="Wong E."/>
            <person name="Huang K."/>
            <person name="Tropini C."/>
            <person name="Ng K."/>
            <person name="Yu B."/>
        </authorList>
    </citation>
    <scope>NUCLEOTIDE SEQUENCE [LARGE SCALE GENOMIC DNA]</scope>
    <source>
        <strain evidence="2 3">NM07_P-09</strain>
    </source>
</reference>
<feature type="transmembrane region" description="Helical" evidence="1">
    <location>
        <begin position="12"/>
        <end position="31"/>
    </location>
</feature>
<evidence type="ECO:0000313" key="2">
    <source>
        <dbReference type="EMBL" id="TGY62200.1"/>
    </source>
</evidence>
<protein>
    <submittedName>
        <fullName evidence="2">DUF1287 domain-containing protein</fullName>
    </submittedName>
</protein>
<dbReference type="AlphaFoldDB" id="A0A4V3RRA7"/>
<evidence type="ECO:0000256" key="1">
    <source>
        <dbReference type="SAM" id="Phobius"/>
    </source>
</evidence>
<keyword evidence="1" id="KW-1133">Transmembrane helix</keyword>
<name>A0A4V3RRA7_9ACTN</name>
<evidence type="ECO:0000313" key="3">
    <source>
        <dbReference type="Proteomes" id="UP000310263"/>
    </source>
</evidence>